<evidence type="ECO:0000256" key="1">
    <source>
        <dbReference type="SAM" id="MobiDB-lite"/>
    </source>
</evidence>
<accession>A0A7R9EXJ4</accession>
<organism evidence="2">
    <name type="scientific">Timema bartmani</name>
    <dbReference type="NCBI Taxonomy" id="61472"/>
    <lineage>
        <taxon>Eukaryota</taxon>
        <taxon>Metazoa</taxon>
        <taxon>Ecdysozoa</taxon>
        <taxon>Arthropoda</taxon>
        <taxon>Hexapoda</taxon>
        <taxon>Insecta</taxon>
        <taxon>Pterygota</taxon>
        <taxon>Neoptera</taxon>
        <taxon>Polyneoptera</taxon>
        <taxon>Phasmatodea</taxon>
        <taxon>Timematodea</taxon>
        <taxon>Timematoidea</taxon>
        <taxon>Timematidae</taxon>
        <taxon>Timema</taxon>
    </lineage>
</organism>
<protein>
    <submittedName>
        <fullName evidence="2">Uncharacterized protein</fullName>
    </submittedName>
</protein>
<name>A0A7R9EXJ4_9NEOP</name>
<feature type="region of interest" description="Disordered" evidence="1">
    <location>
        <begin position="1"/>
        <end position="33"/>
    </location>
</feature>
<dbReference type="AlphaFoldDB" id="A0A7R9EXJ4"/>
<reference evidence="2" key="1">
    <citation type="submission" date="2020-11" db="EMBL/GenBank/DDBJ databases">
        <authorList>
            <person name="Tran Van P."/>
        </authorList>
    </citation>
    <scope>NUCLEOTIDE SEQUENCE</scope>
</reference>
<gene>
    <name evidence="2" type="ORF">TBIB3V08_LOCUS5301</name>
</gene>
<sequence>MTGRPRFESQSGVLREGVEGKRPSRFDDARTSPRDVWPEGFPYTRRAFSESVGRLVVFGTDDIPSGAVLARDLASFTVEVWGEVRGECLDYVSGTRHLCLDQWAVRSTLNLATSDCTSRQHSVSCGGSVAWYTGVASPRETRGQSLYAEYKTEADETPWKPPRSPMASLVLTDSSQLTADGFEKLPDQIIDRPHMSQNLPYVTIPFQTRAQDSNLATCRYRVLCNDCCLYAGLCTPGKEQMDPTIRLSVGEGGLLVYTVHYLSAIVSAISLRKHVECSLDLELAAFSTSLQDP</sequence>
<evidence type="ECO:0000313" key="2">
    <source>
        <dbReference type="EMBL" id="CAD7442882.1"/>
    </source>
</evidence>
<proteinExistence type="predicted"/>
<dbReference type="EMBL" id="OD565892">
    <property type="protein sequence ID" value="CAD7442882.1"/>
    <property type="molecule type" value="Genomic_DNA"/>
</dbReference>
<feature type="compositionally biased region" description="Basic and acidic residues" evidence="1">
    <location>
        <begin position="16"/>
        <end position="33"/>
    </location>
</feature>